<evidence type="ECO:0000313" key="2">
    <source>
        <dbReference type="Proteomes" id="UP000288805"/>
    </source>
</evidence>
<protein>
    <submittedName>
        <fullName evidence="1">Uncharacterized protein</fullName>
    </submittedName>
</protein>
<proteinExistence type="predicted"/>
<evidence type="ECO:0000313" key="1">
    <source>
        <dbReference type="EMBL" id="RVX05917.1"/>
    </source>
</evidence>
<name>A0A438JAD0_VITVI</name>
<dbReference type="EMBL" id="QGNW01000054">
    <property type="protein sequence ID" value="RVX05917.1"/>
    <property type="molecule type" value="Genomic_DNA"/>
</dbReference>
<dbReference type="Proteomes" id="UP000288805">
    <property type="component" value="Unassembled WGS sequence"/>
</dbReference>
<organism evidence="1 2">
    <name type="scientific">Vitis vinifera</name>
    <name type="common">Grape</name>
    <dbReference type="NCBI Taxonomy" id="29760"/>
    <lineage>
        <taxon>Eukaryota</taxon>
        <taxon>Viridiplantae</taxon>
        <taxon>Streptophyta</taxon>
        <taxon>Embryophyta</taxon>
        <taxon>Tracheophyta</taxon>
        <taxon>Spermatophyta</taxon>
        <taxon>Magnoliopsida</taxon>
        <taxon>eudicotyledons</taxon>
        <taxon>Gunneridae</taxon>
        <taxon>Pentapetalae</taxon>
        <taxon>rosids</taxon>
        <taxon>Vitales</taxon>
        <taxon>Vitaceae</taxon>
        <taxon>Viteae</taxon>
        <taxon>Vitis</taxon>
    </lineage>
</organism>
<reference evidence="1 2" key="1">
    <citation type="journal article" date="2018" name="PLoS Genet.">
        <title>Population sequencing reveals clonal diversity and ancestral inbreeding in the grapevine cultivar Chardonnay.</title>
        <authorList>
            <person name="Roach M.J."/>
            <person name="Johnson D.L."/>
            <person name="Bohlmann J."/>
            <person name="van Vuuren H.J."/>
            <person name="Jones S.J."/>
            <person name="Pretorius I.S."/>
            <person name="Schmidt S.A."/>
            <person name="Borneman A.R."/>
        </authorList>
    </citation>
    <scope>NUCLEOTIDE SEQUENCE [LARGE SCALE GENOMIC DNA]</scope>
    <source>
        <strain evidence="2">cv. Chardonnay</strain>
        <tissue evidence="1">Leaf</tissue>
    </source>
</reference>
<comment type="caution">
    <text evidence="1">The sequence shown here is derived from an EMBL/GenBank/DDBJ whole genome shotgun (WGS) entry which is preliminary data.</text>
</comment>
<accession>A0A438JAD0</accession>
<dbReference type="AlphaFoldDB" id="A0A438JAD0"/>
<gene>
    <name evidence="1" type="ORF">CK203_023905</name>
</gene>
<sequence>MPPFKLVALPGQKRRVKNDVFSPFVSFGVYAPRGVAEKIGGSLSRVFVSAFLSQGDCTTTFILVASLHQGQRIRVLAILGLLGHLFLGLWGQTYSGKPTGKLKEKEFREHFYIPNGVSVQLVDGNAMSTEKAANHAIYFSNEQFNVGLRFPLPSLFKEFIHFTQIPPTYIHSNIVRVLMGVQYPKYAVQFRSFLAGGPICLHHQEGEDIPLQPVCSYPVSSIGDQPSGFEQGESQRACAGQGHWASLSEPPKREFTPNYSLKLPGRVALGICPGVGF</sequence>